<dbReference type="GO" id="GO:0042765">
    <property type="term" value="C:GPI-anchor transamidase complex"/>
    <property type="evidence" value="ECO:0007669"/>
    <property type="project" value="InterPro"/>
</dbReference>
<keyword evidence="3" id="KW-0007">Acetylation</keyword>
<dbReference type="AlphaFoldDB" id="A0A4C1T9D0"/>
<dbReference type="PANTHER" id="PTHR13304">
    <property type="entry name" value="GLYCOSYLPHOSPHATIDYLINOSITOL ANCHOR ATTACHMENT 1 PROTEIN"/>
    <property type="match status" value="1"/>
</dbReference>
<evidence type="ECO:0000259" key="5">
    <source>
        <dbReference type="PROSITE" id="PS51726"/>
    </source>
</evidence>
<dbReference type="EC" id="2.3.1.48" evidence="2"/>
<evidence type="ECO:0000256" key="3">
    <source>
        <dbReference type="ARBA" id="ARBA00022990"/>
    </source>
</evidence>
<dbReference type="PROSITE" id="PS51726">
    <property type="entry name" value="MYST_HAT"/>
    <property type="match status" value="1"/>
</dbReference>
<evidence type="ECO:0000313" key="6">
    <source>
        <dbReference type="EMBL" id="GBP11123.1"/>
    </source>
</evidence>
<dbReference type="Pfam" id="PF04114">
    <property type="entry name" value="Gaa1"/>
    <property type="match status" value="1"/>
</dbReference>
<dbReference type="GO" id="GO:0006355">
    <property type="term" value="P:regulation of DNA-templated transcription"/>
    <property type="evidence" value="ECO:0007669"/>
    <property type="project" value="InterPro"/>
</dbReference>
<proteinExistence type="inferred from homology"/>
<evidence type="ECO:0000256" key="2">
    <source>
        <dbReference type="ARBA" id="ARBA00013184"/>
    </source>
</evidence>
<feature type="domain" description="MYST-type HAT" evidence="5">
    <location>
        <begin position="1"/>
        <end position="136"/>
    </location>
</feature>
<dbReference type="Proteomes" id="UP000299102">
    <property type="component" value="Unassembled WGS sequence"/>
</dbReference>
<dbReference type="InterPro" id="IPR007246">
    <property type="entry name" value="Gaa1"/>
</dbReference>
<dbReference type="EMBL" id="BGZK01004827">
    <property type="protein sequence ID" value="GBP11123.1"/>
    <property type="molecule type" value="Genomic_DNA"/>
</dbReference>
<evidence type="ECO:0000256" key="1">
    <source>
        <dbReference type="ARBA" id="ARBA00010107"/>
    </source>
</evidence>
<dbReference type="GO" id="GO:0004402">
    <property type="term" value="F:histone acetyltransferase activity"/>
    <property type="evidence" value="ECO:0007669"/>
    <property type="project" value="InterPro"/>
</dbReference>
<gene>
    <name evidence="6" type="primary">mof</name>
    <name evidence="6" type="ORF">EVAR_69266_1</name>
</gene>
<dbReference type="STRING" id="151549.A0A4C1T9D0"/>
<comment type="caution">
    <text evidence="6">The sequence shown here is derived from an EMBL/GenBank/DDBJ whole genome shotgun (WGS) entry which is preliminary data.</text>
</comment>
<dbReference type="InterPro" id="IPR036388">
    <property type="entry name" value="WH-like_DNA-bd_sf"/>
</dbReference>
<evidence type="ECO:0000256" key="4">
    <source>
        <dbReference type="PIRSR" id="PIRSR602717-51"/>
    </source>
</evidence>
<evidence type="ECO:0000313" key="7">
    <source>
        <dbReference type="Proteomes" id="UP000299102"/>
    </source>
</evidence>
<organism evidence="6 7">
    <name type="scientific">Eumeta variegata</name>
    <name type="common">Bagworm moth</name>
    <name type="synonym">Eumeta japonica</name>
    <dbReference type="NCBI Taxonomy" id="151549"/>
    <lineage>
        <taxon>Eukaryota</taxon>
        <taxon>Metazoa</taxon>
        <taxon>Ecdysozoa</taxon>
        <taxon>Arthropoda</taxon>
        <taxon>Hexapoda</taxon>
        <taxon>Insecta</taxon>
        <taxon>Pterygota</taxon>
        <taxon>Neoptera</taxon>
        <taxon>Endopterygota</taxon>
        <taxon>Lepidoptera</taxon>
        <taxon>Glossata</taxon>
        <taxon>Ditrysia</taxon>
        <taxon>Tineoidea</taxon>
        <taxon>Psychidae</taxon>
        <taxon>Oiketicinae</taxon>
        <taxon>Eumeta</taxon>
    </lineage>
</organism>
<keyword evidence="7" id="KW-1185">Reference proteome</keyword>
<dbReference type="GO" id="GO:0016255">
    <property type="term" value="P:attachment of GPI anchor to protein"/>
    <property type="evidence" value="ECO:0007669"/>
    <property type="project" value="TreeGrafter"/>
</dbReference>
<dbReference type="InterPro" id="IPR016181">
    <property type="entry name" value="Acyl_CoA_acyltransferase"/>
</dbReference>
<dbReference type="SUPFAM" id="SSF55729">
    <property type="entry name" value="Acyl-CoA N-acyltransferases (Nat)"/>
    <property type="match status" value="1"/>
</dbReference>
<name>A0A4C1T9D0_EUMVA</name>
<dbReference type="InterPro" id="IPR002717">
    <property type="entry name" value="HAT_MYST-type"/>
</dbReference>
<dbReference type="Gene3D" id="1.10.10.10">
    <property type="entry name" value="Winged helix-like DNA-binding domain superfamily/Winged helix DNA-binding domain"/>
    <property type="match status" value="1"/>
</dbReference>
<sequence length="270" mass="31583">MDPTTAALEKEHEAITKVKYIDKLRIGRFEIDTWYFSPYPDEYGKRKGYGKLLIAFSYELSRREGVVGSPEKPLSDLGRLSYRSYWAYTLLELMKDCRTTTQRLVYPEIKQDSSRWAQQLKEELKAERETYKTSTPHSWILAKMKQIEKNYWAKDIIFLVTEQEQLGMHAFLEAYFNKEIYENTDKNTFLNYGKLPARVGALQAALNIEVQDLDIDYIDVKIEGLNGQLPNLDMFNLVQRITTREGLISGYKQTPLKNVVHRSTLLWKVT</sequence>
<accession>A0A4C1T9D0</accession>
<reference evidence="6 7" key="1">
    <citation type="journal article" date="2019" name="Commun. Biol.">
        <title>The bagworm genome reveals a unique fibroin gene that provides high tensile strength.</title>
        <authorList>
            <person name="Kono N."/>
            <person name="Nakamura H."/>
            <person name="Ohtoshi R."/>
            <person name="Tomita M."/>
            <person name="Numata K."/>
            <person name="Arakawa K."/>
        </authorList>
    </citation>
    <scope>NUCLEOTIDE SEQUENCE [LARGE SCALE GENOMIC DNA]</scope>
</reference>
<comment type="similarity">
    <text evidence="1">Belongs to the MYST (SAS/MOZ) family.</text>
</comment>
<dbReference type="Gene3D" id="3.30.60.60">
    <property type="entry name" value="N-acetyl transferase-like"/>
    <property type="match status" value="1"/>
</dbReference>
<feature type="active site" description="Proton donor/acceptor" evidence="4">
    <location>
        <position position="71"/>
    </location>
</feature>
<dbReference type="Pfam" id="PF01853">
    <property type="entry name" value="MOZ_SAS"/>
    <property type="match status" value="1"/>
</dbReference>
<dbReference type="PANTHER" id="PTHR13304:SF0">
    <property type="entry name" value="GLYCOSYLPHOSPHATIDYLINOSITOL ANCHOR ATTACHMENT 1 PROTEIN"/>
    <property type="match status" value="1"/>
</dbReference>
<protein>
    <recommendedName>
        <fullName evidence="2">histone acetyltransferase</fullName>
        <ecNumber evidence="2">2.3.1.48</ecNumber>
    </recommendedName>
</protein>
<dbReference type="OrthoDB" id="445301at2759"/>